<evidence type="ECO:0000313" key="6">
    <source>
        <dbReference type="Proteomes" id="UP001164963"/>
    </source>
</evidence>
<dbReference type="EMBL" id="CP098740">
    <property type="protein sequence ID" value="UZK53722.1"/>
    <property type="molecule type" value="Genomic_DNA"/>
</dbReference>
<feature type="transmembrane region" description="Helical" evidence="2">
    <location>
        <begin position="263"/>
        <end position="285"/>
    </location>
</feature>
<feature type="region of interest" description="Disordered" evidence="1">
    <location>
        <begin position="31"/>
        <end position="78"/>
    </location>
</feature>
<evidence type="ECO:0000256" key="3">
    <source>
        <dbReference type="SAM" id="SignalP"/>
    </source>
</evidence>
<reference evidence="5" key="1">
    <citation type="journal article" date="2022" name="Front. Microbiol.">
        <title>Mirubactin C rescues the lethal effect of cell wall biosynthesis mutations in Bacillus subtilis.</title>
        <authorList>
            <person name="Kepplinger B."/>
            <person name="Wen X."/>
            <person name="Tyler A.R."/>
            <person name="Kim B.Y."/>
            <person name="Brown J."/>
            <person name="Banks P."/>
            <person name="Dashti Y."/>
            <person name="Mackenzie E.S."/>
            <person name="Wills C."/>
            <person name="Kawai Y."/>
            <person name="Waldron K.J."/>
            <person name="Allenby N.E.E."/>
            <person name="Wu L.J."/>
            <person name="Hall M.J."/>
            <person name="Errington J."/>
        </authorList>
    </citation>
    <scope>NUCLEOTIDE SEQUENCE</scope>
    <source>
        <strain evidence="5">MDA8-470</strain>
    </source>
</reference>
<keyword evidence="2" id="KW-1133">Transmembrane helix</keyword>
<protein>
    <submittedName>
        <fullName evidence="5">DUF4349 domain-containing protein</fullName>
    </submittedName>
</protein>
<evidence type="ECO:0000313" key="5">
    <source>
        <dbReference type="EMBL" id="UZK53722.1"/>
    </source>
</evidence>
<proteinExistence type="predicted"/>
<organism evidence="5 6">
    <name type="scientific">Streptomyces drozdowiczii</name>
    <dbReference type="NCBI Taxonomy" id="202862"/>
    <lineage>
        <taxon>Bacteria</taxon>
        <taxon>Bacillati</taxon>
        <taxon>Actinomycetota</taxon>
        <taxon>Actinomycetes</taxon>
        <taxon>Kitasatosporales</taxon>
        <taxon>Streptomycetaceae</taxon>
        <taxon>Streptomyces</taxon>
    </lineage>
</organism>
<feature type="chain" id="PRO_5045740198" evidence="3">
    <location>
        <begin position="29"/>
        <end position="297"/>
    </location>
</feature>
<accession>A0ABY6PNE2</accession>
<feature type="compositionally biased region" description="Low complexity" evidence="1">
    <location>
        <begin position="31"/>
        <end position="41"/>
    </location>
</feature>
<evidence type="ECO:0000256" key="1">
    <source>
        <dbReference type="SAM" id="MobiDB-lite"/>
    </source>
</evidence>
<feature type="domain" description="DUF4349" evidence="4">
    <location>
        <begin position="79"/>
        <end position="286"/>
    </location>
</feature>
<gene>
    <name evidence="5" type="ORF">NEH16_05775</name>
</gene>
<dbReference type="PROSITE" id="PS51257">
    <property type="entry name" value="PROKAR_LIPOPROTEIN"/>
    <property type="match status" value="1"/>
</dbReference>
<keyword evidence="2" id="KW-0812">Transmembrane</keyword>
<evidence type="ECO:0000259" key="4">
    <source>
        <dbReference type="Pfam" id="PF14257"/>
    </source>
</evidence>
<name>A0ABY6PNE2_9ACTN</name>
<dbReference type="RefSeq" id="WP_265539799.1">
    <property type="nucleotide sequence ID" value="NZ_CP098740.1"/>
</dbReference>
<keyword evidence="3" id="KW-0732">Signal</keyword>
<evidence type="ECO:0000256" key="2">
    <source>
        <dbReference type="SAM" id="Phobius"/>
    </source>
</evidence>
<keyword evidence="2" id="KW-0472">Membrane</keyword>
<dbReference type="Proteomes" id="UP001164963">
    <property type="component" value="Chromosome"/>
</dbReference>
<dbReference type="Pfam" id="PF14257">
    <property type="entry name" value="DUF4349"/>
    <property type="match status" value="1"/>
</dbReference>
<dbReference type="InterPro" id="IPR025645">
    <property type="entry name" value="DUF4349"/>
</dbReference>
<feature type="signal peptide" evidence="3">
    <location>
        <begin position="1"/>
        <end position="28"/>
    </location>
</feature>
<keyword evidence="6" id="KW-1185">Reference proteome</keyword>
<sequence length="297" mass="31062">MRGAPFVRTGRRVSGPAAVLLAAVLALSGCGASGEDSSASADRGVAGAQQQKSGKAGAPAADAERPERTRKNPKPSATHVIRTASLSVEVKDTSKAAANARAAAQGAGGLVEKETTERIDATRESAHLVLRVPQEAYDEVLRELSGAGKLVSRTSAAKDVTDQVVDTDSRIATQRASVARVRELMDRADKLADVVTLEGELSSRQAELESLLAQQASLKDRTTLATVTLDLVEPETAAEADDDAGFPDAVAGGWHAFLTMLRWLAMAVGAAAPFLAVAALLAVLWRLLHRRRGAKGE</sequence>